<dbReference type="PANTHER" id="PTHR39428">
    <property type="entry name" value="F420H(2)-DEPENDENT QUINONE REDUCTASE RV1261C"/>
    <property type="match status" value="1"/>
</dbReference>
<dbReference type="InterPro" id="IPR004378">
    <property type="entry name" value="F420H2_quin_Rdtase"/>
</dbReference>
<keyword evidence="4" id="KW-1185">Reference proteome</keyword>
<dbReference type="GO" id="GO:0005886">
    <property type="term" value="C:plasma membrane"/>
    <property type="evidence" value="ECO:0007669"/>
    <property type="project" value="TreeGrafter"/>
</dbReference>
<evidence type="ECO:0008006" key="5">
    <source>
        <dbReference type="Google" id="ProtNLM"/>
    </source>
</evidence>
<reference evidence="3 4" key="1">
    <citation type="journal article" date="2011" name="Stand. Genomic Sci.">
        <title>Non-contiguous finished genome sequence and contextual data of the filamentous soil bacterium Ktedonobacter racemifer type strain (SOSP1-21).</title>
        <authorList>
            <person name="Chang Y.J."/>
            <person name="Land M."/>
            <person name="Hauser L."/>
            <person name="Chertkov O."/>
            <person name="Del Rio T.G."/>
            <person name="Nolan M."/>
            <person name="Copeland A."/>
            <person name="Tice H."/>
            <person name="Cheng J.F."/>
            <person name="Lucas S."/>
            <person name="Han C."/>
            <person name="Goodwin L."/>
            <person name="Pitluck S."/>
            <person name="Ivanova N."/>
            <person name="Ovchinikova G."/>
            <person name="Pati A."/>
            <person name="Chen A."/>
            <person name="Palaniappan K."/>
            <person name="Mavromatis K."/>
            <person name="Liolios K."/>
            <person name="Brettin T."/>
            <person name="Fiebig A."/>
            <person name="Rohde M."/>
            <person name="Abt B."/>
            <person name="Goker M."/>
            <person name="Detter J.C."/>
            <person name="Woyke T."/>
            <person name="Bristow J."/>
            <person name="Eisen J.A."/>
            <person name="Markowitz V."/>
            <person name="Hugenholtz P."/>
            <person name="Kyrpides N.C."/>
            <person name="Klenk H.P."/>
            <person name="Lapidus A."/>
        </authorList>
    </citation>
    <scope>NUCLEOTIDE SEQUENCE [LARGE SCALE GENOMIC DNA]</scope>
    <source>
        <strain evidence="4">DSM 44963</strain>
    </source>
</reference>
<sequence>MCYSKPEFRLGRKGLILMALSHFVVTLVDRVMTWVYEKSDGRLGSRLGNMGMLVLHTTGRKSGEKRSHTLQYMPDGANFVIVASNNGQDRHPGWYHNVLSNPHVHIQIGRRRQAALAIVAGPEEYAQLWPRLIAQNPPWEVYARRTTRKIPVVSLHPLA</sequence>
<dbReference type="Proteomes" id="UP000004508">
    <property type="component" value="Unassembled WGS sequence"/>
</dbReference>
<dbReference type="InterPro" id="IPR012349">
    <property type="entry name" value="Split_barrel_FMN-bd"/>
</dbReference>
<dbReference type="Gene3D" id="2.30.110.10">
    <property type="entry name" value="Electron Transport, Fmn-binding Protein, Chain A"/>
    <property type="match status" value="1"/>
</dbReference>
<dbReference type="GO" id="GO:0016491">
    <property type="term" value="F:oxidoreductase activity"/>
    <property type="evidence" value="ECO:0007669"/>
    <property type="project" value="InterPro"/>
</dbReference>
<dbReference type="PANTHER" id="PTHR39428:SF3">
    <property type="entry name" value="DEAZAFLAVIN-DEPENDENT NITROREDUCTASE"/>
    <property type="match status" value="1"/>
</dbReference>
<gene>
    <name evidence="3" type="ORF">Krac_6299</name>
</gene>
<dbReference type="InParanoid" id="D6TYR4"/>
<protein>
    <recommendedName>
        <fullName evidence="5">Nitroreductase</fullName>
    </recommendedName>
</protein>
<evidence type="ECO:0000313" key="3">
    <source>
        <dbReference type="EMBL" id="EFH85139.1"/>
    </source>
</evidence>
<evidence type="ECO:0000313" key="4">
    <source>
        <dbReference type="Proteomes" id="UP000004508"/>
    </source>
</evidence>
<comment type="caution">
    <text evidence="3">The sequence shown here is derived from an EMBL/GenBank/DDBJ whole genome shotgun (WGS) entry which is preliminary data.</text>
</comment>
<name>D6TYR4_KTERA</name>
<proteinExistence type="inferred from homology"/>
<evidence type="ECO:0000256" key="1">
    <source>
        <dbReference type="ARBA" id="ARBA00008710"/>
    </source>
</evidence>
<accession>D6TYR4</accession>
<dbReference type="Pfam" id="PF04075">
    <property type="entry name" value="F420H2_quin_red"/>
    <property type="match status" value="1"/>
</dbReference>
<dbReference type="STRING" id="485913.Krac_6299"/>
<dbReference type="AlphaFoldDB" id="D6TYR4"/>
<comment type="catalytic activity">
    <reaction evidence="2">
        <text>oxidized coenzyme F420-(gamma-L-Glu)(n) + a quinol + H(+) = reduced coenzyme F420-(gamma-L-Glu)(n) + a quinone</text>
        <dbReference type="Rhea" id="RHEA:39663"/>
        <dbReference type="Rhea" id="RHEA-COMP:12939"/>
        <dbReference type="Rhea" id="RHEA-COMP:14378"/>
        <dbReference type="ChEBI" id="CHEBI:15378"/>
        <dbReference type="ChEBI" id="CHEBI:24646"/>
        <dbReference type="ChEBI" id="CHEBI:132124"/>
        <dbReference type="ChEBI" id="CHEBI:133980"/>
        <dbReference type="ChEBI" id="CHEBI:139511"/>
    </reaction>
</comment>
<evidence type="ECO:0000256" key="2">
    <source>
        <dbReference type="ARBA" id="ARBA00049106"/>
    </source>
</evidence>
<dbReference type="GO" id="GO:0070967">
    <property type="term" value="F:coenzyme F420 binding"/>
    <property type="evidence" value="ECO:0007669"/>
    <property type="project" value="TreeGrafter"/>
</dbReference>
<dbReference type="NCBIfam" id="TIGR00026">
    <property type="entry name" value="hi_GC_TIGR00026"/>
    <property type="match status" value="1"/>
</dbReference>
<comment type="similarity">
    <text evidence="1">Belongs to the F420H(2)-dependent quinone reductase family.</text>
</comment>
<dbReference type="eggNOG" id="COG0748">
    <property type="taxonomic scope" value="Bacteria"/>
</dbReference>
<organism evidence="3 4">
    <name type="scientific">Ktedonobacter racemifer DSM 44963</name>
    <dbReference type="NCBI Taxonomy" id="485913"/>
    <lineage>
        <taxon>Bacteria</taxon>
        <taxon>Bacillati</taxon>
        <taxon>Chloroflexota</taxon>
        <taxon>Ktedonobacteria</taxon>
        <taxon>Ktedonobacterales</taxon>
        <taxon>Ktedonobacteraceae</taxon>
        <taxon>Ktedonobacter</taxon>
    </lineage>
</organism>
<dbReference type="EMBL" id="ADVG01000003">
    <property type="protein sequence ID" value="EFH85139.1"/>
    <property type="molecule type" value="Genomic_DNA"/>
</dbReference>